<feature type="binding site" evidence="9">
    <location>
        <begin position="51"/>
        <end position="55"/>
    </location>
    <ligand>
        <name>a 1,2-diacyl-sn-glycero-3-phospho-(1D-myo-inositol-3,4,5-trisphosphate)</name>
        <dbReference type="ChEBI" id="CHEBI:57836"/>
    </ligand>
</feature>
<feature type="binding site" evidence="9">
    <location>
        <position position="47"/>
    </location>
    <ligand>
        <name>a 1,2-diacyl-sn-glycero-3-phospho-(1D-myo-inositol-3,4,5-trisphosphate)</name>
        <dbReference type="ChEBI" id="CHEBI:57836"/>
    </ligand>
</feature>
<dbReference type="InterPro" id="IPR008152">
    <property type="entry name" value="Clathrin_a/b/g-adaptin_app_Ig"/>
</dbReference>
<dbReference type="PANTHER" id="PTHR22780">
    <property type="entry name" value="ADAPTIN, ALPHA/GAMMA/EPSILON"/>
    <property type="match status" value="1"/>
</dbReference>
<dbReference type="Proteomes" id="UP000030689">
    <property type="component" value="Unassembled WGS sequence"/>
</dbReference>
<dbReference type="OMA" id="PVLMHRY"/>
<dbReference type="GO" id="GO:0030122">
    <property type="term" value="C:AP-2 adaptor complex"/>
    <property type="evidence" value="ECO:0007669"/>
    <property type="project" value="InterPro"/>
</dbReference>
<comment type="subunit">
    <text evidence="8">Adaptor protein complex 2 (AP-2) is a heterotetramer composed of two large adaptins (alpha-type and beta-type subunits), a medium adaptin (mu-type subunit) and a small adaptin (sigma-type subunit).</text>
</comment>
<protein>
    <recommendedName>
        <fullName evidence="8">AP-2 complex subunit alpha</fullName>
    </recommendedName>
</protein>
<dbReference type="STRING" id="72664.V4LET6"/>
<dbReference type="Gramene" id="ESQ42234">
    <property type="protein sequence ID" value="ESQ42234"/>
    <property type="gene ID" value="EUTSA_v10012556mg"/>
</dbReference>
<dbReference type="eggNOG" id="KOG1077">
    <property type="taxonomic scope" value="Eukaryota"/>
</dbReference>
<dbReference type="InterPro" id="IPR013041">
    <property type="entry name" value="Clathrin_app_Ig-like_sf"/>
</dbReference>
<feature type="region of interest" description="Disordered" evidence="10">
    <location>
        <begin position="647"/>
        <end position="671"/>
    </location>
</feature>
<comment type="similarity">
    <text evidence="8">Belongs to the adaptor complexes large subunit family.</text>
</comment>
<dbReference type="InterPro" id="IPR017104">
    <property type="entry name" value="AP2_complex_asu"/>
</dbReference>
<dbReference type="GO" id="GO:0035615">
    <property type="term" value="F:clathrin adaptor activity"/>
    <property type="evidence" value="ECO:0007669"/>
    <property type="project" value="InterPro"/>
</dbReference>
<name>V4LET6_EUTSA</name>
<evidence type="ECO:0000256" key="2">
    <source>
        <dbReference type="ARBA" id="ARBA00022448"/>
    </source>
</evidence>
<dbReference type="SUPFAM" id="SSF49348">
    <property type="entry name" value="Clathrin adaptor appendage domain"/>
    <property type="match status" value="1"/>
</dbReference>
<evidence type="ECO:0000256" key="8">
    <source>
        <dbReference type="PIRNR" id="PIRNR037091"/>
    </source>
</evidence>
<dbReference type="AlphaFoldDB" id="V4LET6"/>
<dbReference type="InterPro" id="IPR009028">
    <property type="entry name" value="Coatomer/calthrin_app_sub_C"/>
</dbReference>
<dbReference type="GO" id="GO:0072583">
    <property type="term" value="P:clathrin-dependent endocytosis"/>
    <property type="evidence" value="ECO:0007669"/>
    <property type="project" value="InterPro"/>
</dbReference>
<feature type="binding site" evidence="9">
    <location>
        <begin position="5"/>
        <end position="6"/>
    </location>
    <ligand>
        <name>a 1,2-diacyl-sn-glycero-3-phospho-(1D-myo-inositol-3,4,5-trisphosphate)</name>
        <dbReference type="ChEBI" id="CHEBI:57836"/>
    </ligand>
</feature>
<dbReference type="Pfam" id="PF02296">
    <property type="entry name" value="Alpha_adaptin_C"/>
    <property type="match status" value="1"/>
</dbReference>
<evidence type="ECO:0000256" key="7">
    <source>
        <dbReference type="ARBA" id="ARBA00054328"/>
    </source>
</evidence>
<dbReference type="Pfam" id="PF01602">
    <property type="entry name" value="Adaptin_N"/>
    <property type="match status" value="1"/>
</dbReference>
<dbReference type="SMART" id="SM00809">
    <property type="entry name" value="Alpha_adaptinC2"/>
    <property type="match status" value="1"/>
</dbReference>
<proteinExistence type="inferred from homology"/>
<evidence type="ECO:0000313" key="12">
    <source>
        <dbReference type="EMBL" id="ESQ42234.1"/>
    </source>
</evidence>
<evidence type="ECO:0000313" key="13">
    <source>
        <dbReference type="Proteomes" id="UP000030689"/>
    </source>
</evidence>
<evidence type="ECO:0000256" key="5">
    <source>
        <dbReference type="ARBA" id="ARBA00023136"/>
    </source>
</evidence>
<dbReference type="SUPFAM" id="SSF55711">
    <property type="entry name" value="Subdomain of clathrin and coatomer appendage domain"/>
    <property type="match status" value="1"/>
</dbReference>
<dbReference type="Pfam" id="PF02883">
    <property type="entry name" value="Alpha_adaptinC2"/>
    <property type="match status" value="1"/>
</dbReference>
<dbReference type="PIRSF" id="PIRSF037091">
    <property type="entry name" value="AP2_complex_alpha"/>
    <property type="match status" value="1"/>
</dbReference>
<keyword evidence="13" id="KW-1185">Reference proteome</keyword>
<comment type="subcellular location">
    <subcellularLocation>
        <location evidence="1">Membrane</location>
        <location evidence="1">Coated pit</location>
        <topology evidence="1">Peripheral membrane protein</topology>
        <orientation evidence="1">Cytoplasmic side</orientation>
    </subcellularLocation>
</comment>
<gene>
    <name evidence="12" type="ORF">EUTSA_v10012556mg</name>
</gene>
<organism evidence="12 13">
    <name type="scientific">Eutrema salsugineum</name>
    <name type="common">Saltwater cress</name>
    <name type="synonym">Sisymbrium salsugineum</name>
    <dbReference type="NCBI Taxonomy" id="72664"/>
    <lineage>
        <taxon>Eukaryota</taxon>
        <taxon>Viridiplantae</taxon>
        <taxon>Streptophyta</taxon>
        <taxon>Embryophyta</taxon>
        <taxon>Tracheophyta</taxon>
        <taxon>Spermatophyta</taxon>
        <taxon>Magnoliopsida</taxon>
        <taxon>eudicotyledons</taxon>
        <taxon>Gunneridae</taxon>
        <taxon>Pentapetalae</taxon>
        <taxon>rosids</taxon>
        <taxon>malvids</taxon>
        <taxon>Brassicales</taxon>
        <taxon>Brassicaceae</taxon>
        <taxon>Eutremeae</taxon>
        <taxon>Eutrema</taxon>
    </lineage>
</organism>
<dbReference type="FunFam" id="1.25.10.10:FF:000020">
    <property type="entry name" value="AP-2 complex subunit alpha"/>
    <property type="match status" value="1"/>
</dbReference>
<sequence>MTGMRGLSVFISDIRNCQNKEAERLRVDKELGNIRTCFKNEKVLTPYKKKKYVWKMLYIHMLGYDVDFGHMEAVSLISAPKYPEKQVGYIVTSCLLNENHDFLRLAINTVRNDIIGRNETFQCLALTLVGNIGGRDFAESLAPDVQKLLISSSCRPLVRKKAALCLLRLFRKNPDAVNVDGWADRMAQLLDERDLGVLTSSTSLLVALVSNNHEAYSSCLPKCVKILERLARNQDVPQEYTYYGIPSPWLQVKAMRALQYFPTIEDPSTRKALFEVLQRILMGTDVVKNVNKNNASHAVLFEALSLVMHLDAEKEMMSQCVALLGKFISVREPNIRYLGLENMTRMLMVTDVQDIIKKHQSQIITSLKDPDISIRRRALDLLYGMCDVSNAKDIVEELLQYLSTAEFSMREELSLKAAILAEKFAPDLSWYVDVILQLIDKAGDFVSDDIWFRVVQFVTNNEDLQPYAASKAREYLDKIAIHETMVKVSAYILGEYGHLLARQPGCSPSELFSILHEKLPTISTPSIPILLSTYAKLLMHTQPPDPELQKKVWAVFKKYESCIDVEIQQRAVEYFELSKKGAAFMDVLAEMPKFPERQSSLIKKAEDVEDTADQSAIKLRAQQQPSNALVLADPQLVSGAPPPLKVPSVSGSMQDPQSVARSISQPNGTLSNVDPHNPSPDLLSDLLGPLAIEAPPGGVSTDQHSPIGAEGVPDDVDGSAIVPVGEQTNTVEVIGNIAERFHALCLKDSGVLYEDPYIQIGIKAEWRGHHGRLVLFLGNKSTSPLTSVQAIILPPAHLKLELSPVPDTIPPRAQVQSPLEVMNIRPSRDVAVLDFSYKFGTNMVSAKLRIPAVLNKFLQPLQLTSEEFFPQWRALSGPPLKLQEVVRGVRPLALPEMANLFNSFRVMICPGLDPNPNNLVASTTFYSEITGAMLCLARIETDPADRTQLRMTVGSGDPTLTFELKEFIKEHLITIPMGSRALVPAPVAAPVAQPPSQAALADDPGAMLAGLL</sequence>
<dbReference type="Gene3D" id="1.25.10.10">
    <property type="entry name" value="Leucine-rich Repeat Variant"/>
    <property type="match status" value="1"/>
</dbReference>
<evidence type="ECO:0000259" key="11">
    <source>
        <dbReference type="SMART" id="SM00809"/>
    </source>
</evidence>
<dbReference type="InterPro" id="IPR003164">
    <property type="entry name" value="Clathrin_a-adaptin_app_sub_C"/>
</dbReference>
<evidence type="ECO:0000256" key="9">
    <source>
        <dbReference type="PIRSR" id="PIRSR037091-1"/>
    </source>
</evidence>
<keyword evidence="4 8" id="KW-0653">Protein transport</keyword>
<feature type="domain" description="Clathrin adaptor alpha/beta/gamma-adaptin appendage Ig-like subdomain" evidence="11">
    <location>
        <begin position="742"/>
        <end position="851"/>
    </location>
</feature>
<dbReference type="Gene3D" id="3.30.310.10">
    <property type="entry name" value="TATA-Binding Protein"/>
    <property type="match status" value="1"/>
</dbReference>
<dbReference type="InterPro" id="IPR011989">
    <property type="entry name" value="ARM-like"/>
</dbReference>
<dbReference type="EMBL" id="KI517464">
    <property type="protein sequence ID" value="ESQ42234.1"/>
    <property type="molecule type" value="Genomic_DNA"/>
</dbReference>
<keyword evidence="6 8" id="KW-0168">Coated pit</keyword>
<dbReference type="Gene3D" id="2.60.40.1230">
    <property type="match status" value="1"/>
</dbReference>
<keyword evidence="2 8" id="KW-0813">Transport</keyword>
<evidence type="ECO:0000256" key="6">
    <source>
        <dbReference type="ARBA" id="ARBA00023176"/>
    </source>
</evidence>
<dbReference type="InterPro" id="IPR002553">
    <property type="entry name" value="Clathrin/coatomer_adapt-like_N"/>
</dbReference>
<dbReference type="SUPFAM" id="SSF48371">
    <property type="entry name" value="ARM repeat"/>
    <property type="match status" value="1"/>
</dbReference>
<keyword evidence="3 8" id="KW-0254">Endocytosis</keyword>
<keyword evidence="5 8" id="KW-0472">Membrane</keyword>
<reference evidence="12 13" key="1">
    <citation type="journal article" date="2013" name="Front. Plant Sci.">
        <title>The Reference Genome of the Halophytic Plant Eutrema salsugineum.</title>
        <authorList>
            <person name="Yang R."/>
            <person name="Jarvis D.E."/>
            <person name="Chen H."/>
            <person name="Beilstein M.A."/>
            <person name="Grimwood J."/>
            <person name="Jenkins J."/>
            <person name="Shu S."/>
            <person name="Prochnik S."/>
            <person name="Xin M."/>
            <person name="Ma C."/>
            <person name="Schmutz J."/>
            <person name="Wing R.A."/>
            <person name="Mitchell-Olds T."/>
            <person name="Schumaker K.S."/>
            <person name="Wang X."/>
        </authorList>
    </citation>
    <scope>NUCLEOTIDE SEQUENCE [LARGE SCALE GENOMIC DNA]</scope>
</reference>
<feature type="compositionally biased region" description="Polar residues" evidence="10">
    <location>
        <begin position="649"/>
        <end position="671"/>
    </location>
</feature>
<evidence type="ECO:0000256" key="1">
    <source>
        <dbReference type="ARBA" id="ARBA00004277"/>
    </source>
</evidence>
<dbReference type="OrthoDB" id="413467at2759"/>
<comment type="function">
    <text evidence="7">Subunit of the adaptor protein complex 2 (AP-2). Adaptor protein complexes function in protein transport via transport vesicles in different membrane traffic pathways. Adaptor protein complexes are vesicle coat components and appear to be involved in cargo selection and vesicle formation. AP-2 is involved in clathrin-dependent endocytosis in which cargo proteins are incorporated into vesicles surrounded by clathrin (clathrin-coated vesicles, CCVs) which are destined for fusion with the early endosome. The complex binds polyphosphoinositides.</text>
</comment>
<evidence type="ECO:0000256" key="4">
    <source>
        <dbReference type="ARBA" id="ARBA00022927"/>
    </source>
</evidence>
<evidence type="ECO:0000256" key="10">
    <source>
        <dbReference type="SAM" id="MobiDB-lite"/>
    </source>
</evidence>
<accession>V4LET6</accession>
<dbReference type="InterPro" id="IPR050840">
    <property type="entry name" value="Adaptor_Complx_Large_Subunit"/>
</dbReference>
<dbReference type="GO" id="GO:0006886">
    <property type="term" value="P:intracellular protein transport"/>
    <property type="evidence" value="ECO:0007669"/>
    <property type="project" value="UniProtKB-UniRule"/>
</dbReference>
<evidence type="ECO:0000256" key="3">
    <source>
        <dbReference type="ARBA" id="ARBA00022583"/>
    </source>
</evidence>
<dbReference type="InterPro" id="IPR012295">
    <property type="entry name" value="TBP_dom_sf"/>
</dbReference>
<dbReference type="InterPro" id="IPR016024">
    <property type="entry name" value="ARM-type_fold"/>
</dbReference>